<keyword evidence="3" id="KW-1185">Reference proteome</keyword>
<dbReference type="Pfam" id="PF00650">
    <property type="entry name" value="CRAL_TRIO"/>
    <property type="match status" value="1"/>
</dbReference>
<protein>
    <recommendedName>
        <fullName evidence="1">CRAL-TRIO domain-containing protein</fullName>
    </recommendedName>
</protein>
<feature type="non-terminal residue" evidence="2">
    <location>
        <position position="114"/>
    </location>
</feature>
<name>A0A8J2PDX4_9HEXA</name>
<sequence length="114" mass="12952">CVFSMLLKDTPEKPVHTAFFIADWDESDVKELAHLPTLNFLLRLLRAYADIFTESWGYCLLINVNPGAKKSLELIRPILPGVQSKVEVYGTNPEEWTPALKKHLPENAIPAWYG</sequence>
<dbReference type="EMBL" id="CAJVCH010262744">
    <property type="protein sequence ID" value="CAG7734102.1"/>
    <property type="molecule type" value="Genomic_DNA"/>
</dbReference>
<evidence type="ECO:0000313" key="2">
    <source>
        <dbReference type="EMBL" id="CAG7734102.1"/>
    </source>
</evidence>
<dbReference type="AlphaFoldDB" id="A0A8J2PDX4"/>
<feature type="domain" description="CRAL-TRIO" evidence="1">
    <location>
        <begin position="3"/>
        <end position="114"/>
    </location>
</feature>
<reference evidence="2" key="1">
    <citation type="submission" date="2021-06" db="EMBL/GenBank/DDBJ databases">
        <authorList>
            <person name="Hodson N. C."/>
            <person name="Mongue J. A."/>
            <person name="Jaron S. K."/>
        </authorList>
    </citation>
    <scope>NUCLEOTIDE SEQUENCE</scope>
</reference>
<dbReference type="Proteomes" id="UP000708208">
    <property type="component" value="Unassembled WGS sequence"/>
</dbReference>
<comment type="caution">
    <text evidence="2">The sequence shown here is derived from an EMBL/GenBank/DDBJ whole genome shotgun (WGS) entry which is preliminary data.</text>
</comment>
<evidence type="ECO:0000259" key="1">
    <source>
        <dbReference type="Pfam" id="PF00650"/>
    </source>
</evidence>
<dbReference type="InterPro" id="IPR001251">
    <property type="entry name" value="CRAL-TRIO_dom"/>
</dbReference>
<proteinExistence type="predicted"/>
<gene>
    <name evidence="2" type="ORF">AFUS01_LOCUS22506</name>
</gene>
<evidence type="ECO:0000313" key="3">
    <source>
        <dbReference type="Proteomes" id="UP000708208"/>
    </source>
</evidence>
<feature type="non-terminal residue" evidence="2">
    <location>
        <position position="1"/>
    </location>
</feature>
<dbReference type="OrthoDB" id="440711at2759"/>
<accession>A0A8J2PDX4</accession>
<organism evidence="2 3">
    <name type="scientific">Allacma fusca</name>
    <dbReference type="NCBI Taxonomy" id="39272"/>
    <lineage>
        <taxon>Eukaryota</taxon>
        <taxon>Metazoa</taxon>
        <taxon>Ecdysozoa</taxon>
        <taxon>Arthropoda</taxon>
        <taxon>Hexapoda</taxon>
        <taxon>Collembola</taxon>
        <taxon>Symphypleona</taxon>
        <taxon>Sminthuridae</taxon>
        <taxon>Allacma</taxon>
    </lineage>
</organism>